<dbReference type="PANTHER" id="PTHR14221">
    <property type="entry name" value="WD REPEAT DOMAIN 44"/>
    <property type="match status" value="1"/>
</dbReference>
<feature type="region of interest" description="Disordered" evidence="5">
    <location>
        <begin position="166"/>
        <end position="187"/>
    </location>
</feature>
<feature type="repeat" description="WD" evidence="3">
    <location>
        <begin position="294"/>
        <end position="334"/>
    </location>
</feature>
<dbReference type="eggNOG" id="KOG0283">
    <property type="taxonomic scope" value="Eukaryota"/>
</dbReference>
<feature type="compositionally biased region" description="Low complexity" evidence="5">
    <location>
        <begin position="250"/>
        <end position="266"/>
    </location>
</feature>
<feature type="compositionally biased region" description="Polar residues" evidence="5">
    <location>
        <begin position="834"/>
        <end position="843"/>
    </location>
</feature>
<dbReference type="OMA" id="FICELST"/>
<protein>
    <submittedName>
        <fullName evidence="6">Uncharacterized protein</fullName>
    </submittedName>
</protein>
<feature type="region of interest" description="Disordered" evidence="5">
    <location>
        <begin position="590"/>
        <end position="624"/>
    </location>
</feature>
<dbReference type="InterPro" id="IPR001680">
    <property type="entry name" value="WD40_rpt"/>
</dbReference>
<dbReference type="GeneID" id="5545998"/>
<dbReference type="EMBL" id="DS480399">
    <property type="protein sequence ID" value="EDO17751.1"/>
    <property type="molecule type" value="Genomic_DNA"/>
</dbReference>
<dbReference type="InterPro" id="IPR020472">
    <property type="entry name" value="WD40_PAC1"/>
</dbReference>
<proteinExistence type="predicted"/>
<dbReference type="Gene3D" id="2.130.10.10">
    <property type="entry name" value="YVTN repeat-like/Quinoprotein amine dehydrogenase"/>
    <property type="match status" value="1"/>
</dbReference>
<accession>A7TJ52</accession>
<evidence type="ECO:0000256" key="4">
    <source>
        <dbReference type="SAM" id="Coils"/>
    </source>
</evidence>
<evidence type="ECO:0000256" key="3">
    <source>
        <dbReference type="PROSITE-ProRule" id="PRU00221"/>
    </source>
</evidence>
<evidence type="ECO:0000313" key="7">
    <source>
        <dbReference type="Proteomes" id="UP000000267"/>
    </source>
</evidence>
<evidence type="ECO:0000313" key="6">
    <source>
        <dbReference type="EMBL" id="EDO17751.1"/>
    </source>
</evidence>
<feature type="compositionally biased region" description="Polar residues" evidence="5">
    <location>
        <begin position="873"/>
        <end position="894"/>
    </location>
</feature>
<keyword evidence="2" id="KW-0677">Repeat</keyword>
<feature type="compositionally biased region" description="Polar residues" evidence="5">
    <location>
        <begin position="236"/>
        <end position="249"/>
    </location>
</feature>
<dbReference type="InterPro" id="IPR036322">
    <property type="entry name" value="WD40_repeat_dom_sf"/>
</dbReference>
<feature type="compositionally biased region" description="Polar residues" evidence="5">
    <location>
        <begin position="171"/>
        <end position="187"/>
    </location>
</feature>
<dbReference type="PROSITE" id="PS50082">
    <property type="entry name" value="WD_REPEATS_2"/>
    <property type="match status" value="2"/>
</dbReference>
<dbReference type="PRINTS" id="PR00320">
    <property type="entry name" value="GPROTEINBRPT"/>
</dbReference>
<dbReference type="HOGENOM" id="CLU_008245_0_0_1"/>
<dbReference type="Pfam" id="PF00400">
    <property type="entry name" value="WD40"/>
    <property type="match status" value="3"/>
</dbReference>
<feature type="compositionally biased region" description="Low complexity" evidence="5">
    <location>
        <begin position="796"/>
        <end position="807"/>
    </location>
</feature>
<dbReference type="InterPro" id="IPR040324">
    <property type="entry name" value="WDR44/Dgr2"/>
</dbReference>
<name>A7TJ52_VANPO</name>
<dbReference type="KEGG" id="vpo:Kpol_1033p58"/>
<dbReference type="InParanoid" id="A7TJ52"/>
<dbReference type="Proteomes" id="UP000000267">
    <property type="component" value="Unassembled WGS sequence"/>
</dbReference>
<dbReference type="AlphaFoldDB" id="A7TJ52"/>
<feature type="region of interest" description="Disordered" evidence="5">
    <location>
        <begin position="235"/>
        <end position="274"/>
    </location>
</feature>
<dbReference type="PhylomeDB" id="A7TJ52"/>
<keyword evidence="4" id="KW-0175">Coiled coil</keyword>
<reference evidence="6 7" key="1">
    <citation type="journal article" date="2007" name="Proc. Natl. Acad. Sci. U.S.A.">
        <title>Independent sorting-out of thousands of duplicated gene pairs in two yeast species descended from a whole-genome duplication.</title>
        <authorList>
            <person name="Scannell D.R."/>
            <person name="Frank A.C."/>
            <person name="Conant G.C."/>
            <person name="Byrne K.P."/>
            <person name="Woolfit M."/>
            <person name="Wolfe K.H."/>
        </authorList>
    </citation>
    <scope>NUCLEOTIDE SEQUENCE [LARGE SCALE GENOMIC DNA]</scope>
    <source>
        <strain evidence="7">ATCC 22028 / DSM 70294 / BCRC 21397 / CBS 2163 / NBRC 10782 / NRRL Y-8283 / UCD 57-17</strain>
    </source>
</reference>
<feature type="compositionally biased region" description="Low complexity" evidence="5">
    <location>
        <begin position="844"/>
        <end position="853"/>
    </location>
</feature>
<feature type="region of interest" description="Disordered" evidence="5">
    <location>
        <begin position="535"/>
        <end position="577"/>
    </location>
</feature>
<dbReference type="SUPFAM" id="SSF50978">
    <property type="entry name" value="WD40 repeat-like"/>
    <property type="match status" value="2"/>
</dbReference>
<dbReference type="PANTHER" id="PTHR14221:SF0">
    <property type="entry name" value="WD REPEAT-CONTAINING PROTEIN 44"/>
    <property type="match status" value="1"/>
</dbReference>
<dbReference type="SMART" id="SM00320">
    <property type="entry name" value="WD40"/>
    <property type="match status" value="5"/>
</dbReference>
<feature type="repeat" description="WD" evidence="3">
    <location>
        <begin position="184"/>
        <end position="217"/>
    </location>
</feature>
<evidence type="ECO:0000256" key="5">
    <source>
        <dbReference type="SAM" id="MobiDB-lite"/>
    </source>
</evidence>
<organism evidence="7">
    <name type="scientific">Vanderwaltozyma polyspora (strain ATCC 22028 / DSM 70294 / BCRC 21397 / CBS 2163 / NBRC 10782 / NRRL Y-8283 / UCD 57-17)</name>
    <name type="common">Kluyveromyces polysporus</name>
    <dbReference type="NCBI Taxonomy" id="436907"/>
    <lineage>
        <taxon>Eukaryota</taxon>
        <taxon>Fungi</taxon>
        <taxon>Dikarya</taxon>
        <taxon>Ascomycota</taxon>
        <taxon>Saccharomycotina</taxon>
        <taxon>Saccharomycetes</taxon>
        <taxon>Saccharomycetales</taxon>
        <taxon>Saccharomycetaceae</taxon>
        <taxon>Vanderwaltozyma</taxon>
    </lineage>
</organism>
<dbReference type="InterPro" id="IPR015943">
    <property type="entry name" value="WD40/YVTN_repeat-like_dom_sf"/>
</dbReference>
<feature type="compositionally biased region" description="Low complexity" evidence="5">
    <location>
        <begin position="607"/>
        <end position="616"/>
    </location>
</feature>
<feature type="coiled-coil region" evidence="4">
    <location>
        <begin position="682"/>
        <end position="709"/>
    </location>
</feature>
<dbReference type="OrthoDB" id="1932312at2759"/>
<gene>
    <name evidence="6" type="ORF">Kpol_1033p58</name>
</gene>
<dbReference type="RefSeq" id="XP_001645609.1">
    <property type="nucleotide sequence ID" value="XM_001645559.1"/>
</dbReference>
<sequence length="953" mass="107548">MIQNSKRKSIVSIINRKSFSSAKDVPVSPVGSEDTSSSHLLDESAIWNDTFETSTDVTEEEDFTADLQPLKFKMSRVSPNSGSSPFSYKDHSDSLTRLREKFQRSIENDGYIGGNSCVYWFKTIDLDSFEKYLREPNYIKLPQKKSFINRFRRLFLAQELKHRDSHPLETSKISRPRQNSTTNVSDTSRAIWSTKFSPDGKYLATGSKDGSINIWKVISSPVDRWELDIRDDTNVKTKSSYKRQPQQKLNSHSTNNNININSNNSHGPLKDEKDDSEGINLYAPVFHPDPIQYYKEHTNDILEIDWSKNGFFLTSSMDKTVKLWNIERQHSLRTFNHPDFVTCVRIIQSDDRFFISGCLDHKCRLWSILDDTVSFEFDCNDLITSISLSPDDSKYTIIGTFNGYVFVLKTHGLKFVSLFHITDKRPYRINERDIQNFMKGKRHNGPRVSGIQCFNNIQDNSLRLLVTSNDSKVRIFDFATKKLLEVLKGFNSESSQHKANVSNLYDQQLVLSSSDDHWVYGWLLETSESKKRNSIYGKNSNLKQTTTRRDSIISAGSGGSQTRQESPPTMRRSGSIKQFLRRSLSLSDRSEEFNMSEDSIDSEISGTHQNTNQQKQQQHHHRHLHLSNLLTRSGTFSDNTVKNSSCVAFHAHHLPVTTAITAPSGTAKILSLSNDLICELSLEYFKDVASEANNKLSELEVNRSDLGRRSTTSLKQVQQNLQPDLPLKNTANSALPDMVKAVGTILVTTDISGSIRVFRVDMPYEIRKSILYKLEKYKECLAVGDGSIIEPRSSLTKKGTFTRGTKGSSATGRGSPMNLSPKMQPPPLRHSKSEVNTASLNPYSSGSGSRQPRSSRVFINSLFNHSSTSLSSMKQGRNSTSTMNLNQNSNTTIGANSDVEGEGITMYPKCAYRCAICNGTNFDTTKQGKGENGGPHQLEYYCTDCGTQLNNFR</sequence>
<evidence type="ECO:0000256" key="2">
    <source>
        <dbReference type="ARBA" id="ARBA00022737"/>
    </source>
</evidence>
<keyword evidence="1 3" id="KW-0853">WD repeat</keyword>
<evidence type="ECO:0000256" key="1">
    <source>
        <dbReference type="ARBA" id="ARBA00022574"/>
    </source>
</evidence>
<dbReference type="PROSITE" id="PS50294">
    <property type="entry name" value="WD_REPEATS_REGION"/>
    <property type="match status" value="2"/>
</dbReference>
<feature type="region of interest" description="Disordered" evidence="5">
    <location>
        <begin position="868"/>
        <end position="894"/>
    </location>
</feature>
<keyword evidence="7" id="KW-1185">Reference proteome</keyword>
<feature type="compositionally biased region" description="Polar residues" evidence="5">
    <location>
        <begin position="536"/>
        <end position="545"/>
    </location>
</feature>
<feature type="region of interest" description="Disordered" evidence="5">
    <location>
        <begin position="796"/>
        <end position="853"/>
    </location>
</feature>